<protein>
    <submittedName>
        <fullName evidence="2">Uncharacterized protein</fullName>
    </submittedName>
</protein>
<dbReference type="AlphaFoldDB" id="A0A565AXP1"/>
<sequence>MSPPLDSVSFRFVADEILGSSSTSTDDVFEPVPMDVFPPPSSAPTNKSDLFSLLAYRRWKSPPTLLNPLRPPEPPDLPSPPDLADLPSPSRPPSFLLVPRSFSSAAPMTASSPVNSSFPMNLSSAHAS</sequence>
<evidence type="ECO:0000313" key="3">
    <source>
        <dbReference type="Proteomes" id="UP000489600"/>
    </source>
</evidence>
<gene>
    <name evidence="2" type="ORF">ANE_LOCUS4626</name>
</gene>
<comment type="caution">
    <text evidence="2">The sequence shown here is derived from an EMBL/GenBank/DDBJ whole genome shotgun (WGS) entry which is preliminary data.</text>
</comment>
<dbReference type="EMBL" id="CABITT030000002">
    <property type="protein sequence ID" value="VVA94181.1"/>
    <property type="molecule type" value="Genomic_DNA"/>
</dbReference>
<reference evidence="2" key="1">
    <citation type="submission" date="2019-07" db="EMBL/GenBank/DDBJ databases">
        <authorList>
            <person name="Dittberner H."/>
        </authorList>
    </citation>
    <scope>NUCLEOTIDE SEQUENCE [LARGE SCALE GENOMIC DNA]</scope>
</reference>
<name>A0A565AXP1_9BRAS</name>
<proteinExistence type="predicted"/>
<feature type="compositionally biased region" description="Polar residues" evidence="1">
    <location>
        <begin position="102"/>
        <end position="128"/>
    </location>
</feature>
<dbReference type="Proteomes" id="UP000489600">
    <property type="component" value="Unassembled WGS sequence"/>
</dbReference>
<evidence type="ECO:0000256" key="1">
    <source>
        <dbReference type="SAM" id="MobiDB-lite"/>
    </source>
</evidence>
<feature type="compositionally biased region" description="Low complexity" evidence="1">
    <location>
        <begin position="82"/>
        <end position="101"/>
    </location>
</feature>
<accession>A0A565AXP1</accession>
<feature type="region of interest" description="Disordered" evidence="1">
    <location>
        <begin position="64"/>
        <end position="128"/>
    </location>
</feature>
<feature type="region of interest" description="Disordered" evidence="1">
    <location>
        <begin position="21"/>
        <end position="44"/>
    </location>
</feature>
<organism evidence="2 3">
    <name type="scientific">Arabis nemorensis</name>
    <dbReference type="NCBI Taxonomy" id="586526"/>
    <lineage>
        <taxon>Eukaryota</taxon>
        <taxon>Viridiplantae</taxon>
        <taxon>Streptophyta</taxon>
        <taxon>Embryophyta</taxon>
        <taxon>Tracheophyta</taxon>
        <taxon>Spermatophyta</taxon>
        <taxon>Magnoliopsida</taxon>
        <taxon>eudicotyledons</taxon>
        <taxon>Gunneridae</taxon>
        <taxon>Pentapetalae</taxon>
        <taxon>rosids</taxon>
        <taxon>malvids</taxon>
        <taxon>Brassicales</taxon>
        <taxon>Brassicaceae</taxon>
        <taxon>Arabideae</taxon>
        <taxon>Arabis</taxon>
    </lineage>
</organism>
<feature type="compositionally biased region" description="Pro residues" evidence="1">
    <location>
        <begin position="69"/>
        <end position="81"/>
    </location>
</feature>
<keyword evidence="3" id="KW-1185">Reference proteome</keyword>
<evidence type="ECO:0000313" key="2">
    <source>
        <dbReference type="EMBL" id="VVA94181.1"/>
    </source>
</evidence>